<evidence type="ECO:0000313" key="2">
    <source>
        <dbReference type="EMBL" id="KCW64277.1"/>
    </source>
</evidence>
<dbReference type="Gramene" id="KCW64277">
    <property type="protein sequence ID" value="KCW64277"/>
    <property type="gene ID" value="EUGRSUZ_G01915"/>
</dbReference>
<dbReference type="AlphaFoldDB" id="A0A059BDI3"/>
<gene>
    <name evidence="2" type="ORF">EUGRSUZ_G01915</name>
</gene>
<dbReference type="EMBL" id="KK198759">
    <property type="protein sequence ID" value="KCW64277.1"/>
    <property type="molecule type" value="Genomic_DNA"/>
</dbReference>
<feature type="compositionally biased region" description="Low complexity" evidence="1">
    <location>
        <begin position="125"/>
        <end position="134"/>
    </location>
</feature>
<name>A0A059BDI3_EUCGR</name>
<dbReference type="PANTHER" id="PTHR33265">
    <property type="entry name" value="AVR9/CF-9 RAPIDLY ELICITED PROTEIN-RELATED"/>
    <property type="match status" value="1"/>
</dbReference>
<protein>
    <submittedName>
        <fullName evidence="2">Uncharacterized protein</fullName>
    </submittedName>
</protein>
<feature type="region of interest" description="Disordered" evidence="1">
    <location>
        <begin position="125"/>
        <end position="147"/>
    </location>
</feature>
<dbReference type="PANTHER" id="PTHR33265:SF6">
    <property type="entry name" value="OS01G0930500 PROTEIN"/>
    <property type="match status" value="1"/>
</dbReference>
<sequence length="170" mass="20294">MRIDFFMIRKRLMSKRNFIGDMIDREKVGKLMKEWLRNLSFNRYNHSRRMGRMGGYEYEFSCSNSPEPVIVHPAKNKSQRFPCIRLPKVIEDFVEDESVYPTMHVCMARTPEYTFNIQIERHSPLFSPSPEEFSNYSSDDEGDGKYGQVDHKAEEFITKFHDQLRKQEVH</sequence>
<dbReference type="Pfam" id="PF05553">
    <property type="entry name" value="DUF761"/>
    <property type="match status" value="1"/>
</dbReference>
<dbReference type="InParanoid" id="A0A059BDI3"/>
<evidence type="ECO:0000256" key="1">
    <source>
        <dbReference type="SAM" id="MobiDB-lite"/>
    </source>
</evidence>
<reference evidence="2" key="1">
    <citation type="submission" date="2013-07" db="EMBL/GenBank/DDBJ databases">
        <title>The genome of Eucalyptus grandis.</title>
        <authorList>
            <person name="Schmutz J."/>
            <person name="Hayes R."/>
            <person name="Myburg A."/>
            <person name="Tuskan G."/>
            <person name="Grattapaglia D."/>
            <person name="Rokhsar D.S."/>
        </authorList>
    </citation>
    <scope>NUCLEOTIDE SEQUENCE</scope>
    <source>
        <tissue evidence="2">Leaf extractions</tissue>
    </source>
</reference>
<dbReference type="InterPro" id="IPR008480">
    <property type="entry name" value="DUF761_pln"/>
</dbReference>
<accession>A0A059BDI3</accession>
<organism evidence="2">
    <name type="scientific">Eucalyptus grandis</name>
    <name type="common">Flooded gum</name>
    <dbReference type="NCBI Taxonomy" id="71139"/>
    <lineage>
        <taxon>Eukaryota</taxon>
        <taxon>Viridiplantae</taxon>
        <taxon>Streptophyta</taxon>
        <taxon>Embryophyta</taxon>
        <taxon>Tracheophyta</taxon>
        <taxon>Spermatophyta</taxon>
        <taxon>Magnoliopsida</taxon>
        <taxon>eudicotyledons</taxon>
        <taxon>Gunneridae</taxon>
        <taxon>Pentapetalae</taxon>
        <taxon>rosids</taxon>
        <taxon>malvids</taxon>
        <taxon>Myrtales</taxon>
        <taxon>Myrtaceae</taxon>
        <taxon>Myrtoideae</taxon>
        <taxon>Eucalypteae</taxon>
        <taxon>Eucalyptus</taxon>
    </lineage>
</organism>
<proteinExistence type="predicted"/>